<sequence length="618" mass="71451">LGISHEGSIISSIGFAFSGFIITHTIHLTLLSTFVYLPLVLYFLLRSFQERRVVYSLAGGFFLGVSLLAGGPQFWLHMVYYAGLFSVFLLVEKKKQWVKYVHLPVILFISGILVSSVQLLTTAGYTAYTVRESLTYAESVRNSIPFYQLLTLFIPKFFGYISWLHGDNVKFWTGGYGAFWETCIYMGIIPLILSLYAFTKKDRRKYTIFFGILALLFLMAAMGKYTPVYWIFYHLLPGFNKFRNAGRFSGVFTFSLLVLAGFGFDNLSKGKVSLKPLLYFTGSLFLLFVFIFAGAFRNAWSAMTYQKVYSYSLKQTGIALLFLILSSTAIFVYMRYKNRYAYLIPALVLFIDLFSFGANFNVSRVNPDEFYSDNRLVEYLKEDYKKEPFRVNARQGSYMLLRRNSGDIYKLELLQGYTPLRLKLYRELRQLPLNTYLDLFNAKYTIRVEERRMGLILNQTYLPRAKVFYRWEYVDGETAYKKLKEGYDYHNVLLIGIKEDFPQPETTGTQRIEYTERGINRIGITVDTDRNGVLFVSLLNIPGWMAVVNGVEKKILPVDYAFAGIYLEKGRSNVLLFYSPPGLRTGLILTLLALVFMIFYGVLDWFRRKNLTIKKKSI</sequence>
<feature type="transmembrane region" description="Helical" evidence="1">
    <location>
        <begin position="178"/>
        <end position="199"/>
    </location>
</feature>
<dbReference type="InterPro" id="IPR018580">
    <property type="entry name" value="Uncharacterised_YfhO"/>
</dbReference>
<gene>
    <name evidence="2" type="ORF">ENF18_00130</name>
</gene>
<name>A0A7C0Z8K0_UNCW3</name>
<feature type="transmembrane region" description="Helical" evidence="1">
    <location>
        <begin position="206"/>
        <end position="225"/>
    </location>
</feature>
<feature type="transmembrane region" description="Helical" evidence="1">
    <location>
        <begin position="52"/>
        <end position="68"/>
    </location>
</feature>
<keyword evidence="1" id="KW-0472">Membrane</keyword>
<feature type="non-terminal residue" evidence="2">
    <location>
        <position position="1"/>
    </location>
</feature>
<protein>
    <recommendedName>
        <fullName evidence="3">YfhO family protein</fullName>
    </recommendedName>
</protein>
<keyword evidence="1" id="KW-1133">Transmembrane helix</keyword>
<feature type="transmembrane region" description="Helical" evidence="1">
    <location>
        <begin position="276"/>
        <end position="296"/>
    </location>
</feature>
<proteinExistence type="predicted"/>
<evidence type="ECO:0008006" key="3">
    <source>
        <dbReference type="Google" id="ProtNLM"/>
    </source>
</evidence>
<feature type="transmembrane region" description="Helical" evidence="1">
    <location>
        <begin position="20"/>
        <end position="45"/>
    </location>
</feature>
<feature type="transmembrane region" description="Helical" evidence="1">
    <location>
        <begin position="340"/>
        <end position="360"/>
    </location>
</feature>
<dbReference type="Pfam" id="PF09586">
    <property type="entry name" value="YfhO"/>
    <property type="match status" value="2"/>
</dbReference>
<dbReference type="PANTHER" id="PTHR38454:SF1">
    <property type="entry name" value="INTEGRAL MEMBRANE PROTEIN"/>
    <property type="match status" value="1"/>
</dbReference>
<evidence type="ECO:0000256" key="1">
    <source>
        <dbReference type="SAM" id="Phobius"/>
    </source>
</evidence>
<dbReference type="EMBL" id="DQWE01000008">
    <property type="protein sequence ID" value="HDI82180.1"/>
    <property type="molecule type" value="Genomic_DNA"/>
</dbReference>
<organism evidence="2">
    <name type="scientific">candidate division WOR-3 bacterium</name>
    <dbReference type="NCBI Taxonomy" id="2052148"/>
    <lineage>
        <taxon>Bacteria</taxon>
        <taxon>Bacteria division WOR-3</taxon>
    </lineage>
</organism>
<keyword evidence="1" id="KW-0812">Transmembrane</keyword>
<comment type="caution">
    <text evidence="2">The sequence shown here is derived from an EMBL/GenBank/DDBJ whole genome shotgun (WGS) entry which is preliminary data.</text>
</comment>
<dbReference type="Proteomes" id="UP000885847">
    <property type="component" value="Unassembled WGS sequence"/>
</dbReference>
<accession>A0A7C0Z8K0</accession>
<feature type="transmembrane region" description="Helical" evidence="1">
    <location>
        <begin position="245"/>
        <end position="264"/>
    </location>
</feature>
<reference evidence="2" key="1">
    <citation type="journal article" date="2020" name="mSystems">
        <title>Genome- and Community-Level Interaction Insights into Carbon Utilization and Element Cycling Functions of Hydrothermarchaeota in Hydrothermal Sediment.</title>
        <authorList>
            <person name="Zhou Z."/>
            <person name="Liu Y."/>
            <person name="Xu W."/>
            <person name="Pan J."/>
            <person name="Luo Z.H."/>
            <person name="Li M."/>
        </authorList>
    </citation>
    <scope>NUCLEOTIDE SEQUENCE [LARGE SCALE GENOMIC DNA]</scope>
    <source>
        <strain evidence="2">HyVt-102</strain>
    </source>
</reference>
<dbReference type="AlphaFoldDB" id="A0A7C0Z8K0"/>
<feature type="transmembrane region" description="Helical" evidence="1">
    <location>
        <begin position="103"/>
        <end position="128"/>
    </location>
</feature>
<dbReference type="PANTHER" id="PTHR38454">
    <property type="entry name" value="INTEGRAL MEMBRANE PROTEIN-RELATED"/>
    <property type="match status" value="1"/>
</dbReference>
<feature type="transmembrane region" description="Helical" evidence="1">
    <location>
        <begin position="586"/>
        <end position="606"/>
    </location>
</feature>
<evidence type="ECO:0000313" key="2">
    <source>
        <dbReference type="EMBL" id="HDI82180.1"/>
    </source>
</evidence>
<feature type="transmembrane region" description="Helical" evidence="1">
    <location>
        <begin position="316"/>
        <end position="333"/>
    </location>
</feature>